<reference evidence="2" key="1">
    <citation type="submission" date="2022-01" db="EMBL/GenBank/DDBJ databases">
        <authorList>
            <person name="Jo J.-H."/>
            <person name="Im W.-T."/>
        </authorList>
    </citation>
    <scope>NUCLEOTIDE SEQUENCE</scope>
    <source>
        <strain evidence="2">I2-34</strain>
    </source>
</reference>
<evidence type="ECO:0000313" key="3">
    <source>
        <dbReference type="Proteomes" id="UP001165368"/>
    </source>
</evidence>
<accession>A0ABS9L4G7</accession>
<evidence type="ECO:0000256" key="1">
    <source>
        <dbReference type="SAM" id="MobiDB-lite"/>
    </source>
</evidence>
<name>A0ABS9L4G7_9MICC</name>
<dbReference type="InterPro" id="IPR018721">
    <property type="entry name" value="DUF2252"/>
</dbReference>
<dbReference type="EMBL" id="JAKLTQ010000002">
    <property type="protein sequence ID" value="MCG2621478.1"/>
    <property type="molecule type" value="Genomic_DNA"/>
</dbReference>
<organism evidence="2 3">
    <name type="scientific">Arthrobacter hankyongi</name>
    <dbReference type="NCBI Taxonomy" id="2904801"/>
    <lineage>
        <taxon>Bacteria</taxon>
        <taxon>Bacillati</taxon>
        <taxon>Actinomycetota</taxon>
        <taxon>Actinomycetes</taxon>
        <taxon>Micrococcales</taxon>
        <taxon>Micrococcaceae</taxon>
        <taxon>Arthrobacter</taxon>
    </lineage>
</organism>
<comment type="caution">
    <text evidence="2">The sequence shown here is derived from an EMBL/GenBank/DDBJ whole genome shotgun (WGS) entry which is preliminary data.</text>
</comment>
<evidence type="ECO:0000313" key="2">
    <source>
        <dbReference type="EMBL" id="MCG2621478.1"/>
    </source>
</evidence>
<dbReference type="RefSeq" id="WP_237818718.1">
    <property type="nucleotide sequence ID" value="NZ_JAKLTQ010000002.1"/>
</dbReference>
<dbReference type="Proteomes" id="UP001165368">
    <property type="component" value="Unassembled WGS sequence"/>
</dbReference>
<keyword evidence="3" id="KW-1185">Reference proteome</keyword>
<dbReference type="PANTHER" id="PTHR39441:SF1">
    <property type="entry name" value="DUF2252 DOMAIN-CONTAINING PROTEIN"/>
    <property type="match status" value="1"/>
</dbReference>
<proteinExistence type="predicted"/>
<sequence length="463" mass="51321">MDDHGQNPISLQRAAGKAARQTTPWSAQAEFSPPERDSVHIIEEQNADRVPDLVPVRLGRMLQSPFAFYRGAAAVMARDLSAGPVTGHRVMACGDAHLANFGLYASPERRLVFDLNDFDESFPAPWEWDVKRLAASVWLMGRNNSHSEDDCRSATAAAVQTYRETLRQLYKMTASERYFYQVEADELTVEDAKDSRIIGATTAKARRRTSEQLLSELTVSTVNGEPAIADQPPIVRHPETKDLDGVKDLYFREYRDTLRADTGLLLEQYRLVDYAWRIVGVGSVGTRCWILLLLGPAAEPLFLQAKEAGPSVLETYGAITGTRPGVLEAIASRGQGYRVVSAQRILQAQSDPFLGWVADATGLDGRKRDFYVRQFRDMKGSFKLEQFTPPQSARYARLCGRLLARGHSQSPGSSYIAGYLGKSDGFDQAICDWARRYADQAERDHQALALAVRSGKLAAEAGV</sequence>
<protein>
    <submittedName>
        <fullName evidence="2">DUF2252 domain-containing protein</fullName>
    </submittedName>
</protein>
<gene>
    <name evidence="2" type="ORF">LVY72_06050</name>
</gene>
<dbReference type="PANTHER" id="PTHR39441">
    <property type="entry name" value="DUF2252 DOMAIN-CONTAINING PROTEIN"/>
    <property type="match status" value="1"/>
</dbReference>
<feature type="region of interest" description="Disordered" evidence="1">
    <location>
        <begin position="1"/>
        <end position="35"/>
    </location>
</feature>
<dbReference type="Pfam" id="PF10009">
    <property type="entry name" value="DUF2252"/>
    <property type="match status" value="1"/>
</dbReference>